<dbReference type="Gene3D" id="1.10.510.10">
    <property type="entry name" value="Transferase(Phosphotransferase) domain 1"/>
    <property type="match status" value="1"/>
</dbReference>
<dbReference type="EMBL" id="GDID01001674">
    <property type="protein sequence ID" value="JAP94932.1"/>
    <property type="molecule type" value="Transcribed_RNA"/>
</dbReference>
<keyword evidence="1" id="KW-0547">Nucleotide-binding</keyword>
<feature type="compositionally biased region" description="Basic residues" evidence="3">
    <location>
        <begin position="255"/>
        <end position="264"/>
    </location>
</feature>
<dbReference type="GO" id="GO:0005524">
    <property type="term" value="F:ATP binding"/>
    <property type="evidence" value="ECO:0007669"/>
    <property type="project" value="UniProtKB-KW"/>
</dbReference>
<feature type="compositionally biased region" description="Basic and acidic residues" evidence="3">
    <location>
        <begin position="219"/>
        <end position="232"/>
    </location>
</feature>
<dbReference type="SMART" id="SM00220">
    <property type="entry name" value="S_TKc"/>
    <property type="match status" value="1"/>
</dbReference>
<feature type="compositionally biased region" description="Basic and acidic residues" evidence="3">
    <location>
        <begin position="137"/>
        <end position="150"/>
    </location>
</feature>
<dbReference type="AlphaFoldDB" id="A0A146KDV1"/>
<evidence type="ECO:0000256" key="2">
    <source>
        <dbReference type="ARBA" id="ARBA00022840"/>
    </source>
</evidence>
<evidence type="ECO:0000256" key="1">
    <source>
        <dbReference type="ARBA" id="ARBA00022741"/>
    </source>
</evidence>
<feature type="compositionally biased region" description="Basic and acidic residues" evidence="3">
    <location>
        <begin position="265"/>
        <end position="285"/>
    </location>
</feature>
<feature type="non-terminal residue" evidence="5">
    <location>
        <position position="1"/>
    </location>
</feature>
<reference evidence="5" key="1">
    <citation type="submission" date="2015-07" db="EMBL/GenBank/DDBJ databases">
        <title>Adaptation to a free-living lifestyle via gene acquisitions in the diplomonad Trepomonas sp. PC1.</title>
        <authorList>
            <person name="Xu F."/>
            <person name="Jerlstrom-Hultqvist J."/>
            <person name="Kolisko M."/>
            <person name="Simpson A.G.B."/>
            <person name="Roger A.J."/>
            <person name="Svard S.G."/>
            <person name="Andersson J.O."/>
        </authorList>
    </citation>
    <scope>NUCLEOTIDE SEQUENCE</scope>
    <source>
        <strain evidence="5">PC1</strain>
    </source>
</reference>
<name>A0A146KDV1_9EUKA</name>
<proteinExistence type="predicted"/>
<feature type="compositionally biased region" description="Basic residues" evidence="3">
    <location>
        <begin position="70"/>
        <end position="84"/>
    </location>
</feature>
<evidence type="ECO:0000313" key="5">
    <source>
        <dbReference type="EMBL" id="JAP94932.1"/>
    </source>
</evidence>
<dbReference type="InterPro" id="IPR000719">
    <property type="entry name" value="Prot_kinase_dom"/>
</dbReference>
<evidence type="ECO:0000259" key="4">
    <source>
        <dbReference type="PROSITE" id="PS50011"/>
    </source>
</evidence>
<dbReference type="SUPFAM" id="SSF56112">
    <property type="entry name" value="Protein kinase-like (PK-like)"/>
    <property type="match status" value="1"/>
</dbReference>
<accession>A0A146KDV1</accession>
<dbReference type="GO" id="GO:0004672">
    <property type="term" value="F:protein kinase activity"/>
    <property type="evidence" value="ECO:0007669"/>
    <property type="project" value="InterPro"/>
</dbReference>
<sequence length="767" mass="86984">VDSDESEETHKPVAKKDDSDSEEVVKKPVKTIPAKKAPVKKEESSESDVVKQQPKVNKELSSESEEVKPAKKPAAKVNAKKPIVKKNDSDESSESSEVKKPIKKEDSDSEPIKKPAKQQAVKKSKESSDSEEQPQQAKKEESESSDEAPKQKQKQPTKAAKKQDSDESSEVAPKQPVKPVKKDDSDESEEKPKQVVKKPIKKPIAKKPVKPVDSDESEEPHKPAAKKDDEQKMPQYKKPVHQAPQDSDDSEEKKNKKKKFVKKVIKIESSDDKSAPEQNQQKEAKPAQQDQENVQVNIEKSTSEYEEVEEIEIKPKELDLNEVKYEDVDLQQYNDGDNIFVFNDEELQVDDNGPLVKRKHLVLKMSVDQIMHSLRAAATARQAVMGKLARQQQLQRLNALMQETYQLIVQHFPESSFTEDSRFVILPSKRGKTAWDTLLKAYDLRNHVFVSAKQVPANLGGIQFVRTYRALAHPGIIGFRGIGVTQYNQVYVFTQQQPNFTLRDILDNFPQVFDSEAKIKHFIRKLLQTLSFLNLPANKIMHRDLRPSQIYVTNELEPKIYHIGFMQNCDCREPVECGVIWAAPEVVCGNALMASDVWSVGTICYKLLENLCKLHLQAQIGQYQGEQRIQAEQFIKQKELFTIGLFQHDSDLPDKKMLLQDANNCVVIAQMVAVSKDATGKPNGTVQAVKEHQLEQFVKQARTKSIAMQVAGGKLPWTDKGIEKDQKLAVIGRFFNQEAVNFIQDCWVFDATKRPKAAAMEKHKWIQ</sequence>
<protein>
    <submittedName>
        <fullName evidence="5">Kinase</fullName>
    </submittedName>
</protein>
<keyword evidence="5" id="KW-0418">Kinase</keyword>
<dbReference type="InterPro" id="IPR011009">
    <property type="entry name" value="Kinase-like_dom_sf"/>
</dbReference>
<dbReference type="PROSITE" id="PS50011">
    <property type="entry name" value="PROTEIN_KINASE_DOM"/>
    <property type="match status" value="1"/>
</dbReference>
<gene>
    <name evidence="5" type="ORF">TPC1_12229</name>
</gene>
<organism evidence="5">
    <name type="scientific">Trepomonas sp. PC1</name>
    <dbReference type="NCBI Taxonomy" id="1076344"/>
    <lineage>
        <taxon>Eukaryota</taxon>
        <taxon>Metamonada</taxon>
        <taxon>Diplomonadida</taxon>
        <taxon>Hexamitidae</taxon>
        <taxon>Hexamitinae</taxon>
        <taxon>Trepomonas</taxon>
    </lineage>
</organism>
<feature type="domain" description="Protein kinase" evidence="4">
    <location>
        <begin position="424"/>
        <end position="766"/>
    </location>
</feature>
<keyword evidence="2" id="KW-0067">ATP-binding</keyword>
<dbReference type="PANTHER" id="PTHR24055">
    <property type="entry name" value="MITOGEN-ACTIVATED PROTEIN KINASE"/>
    <property type="match status" value="1"/>
</dbReference>
<feature type="compositionally biased region" description="Basic residues" evidence="3">
    <location>
        <begin position="194"/>
        <end position="209"/>
    </location>
</feature>
<dbReference type="InterPro" id="IPR050117">
    <property type="entry name" value="MAPK"/>
</dbReference>
<evidence type="ECO:0000256" key="3">
    <source>
        <dbReference type="SAM" id="MobiDB-lite"/>
    </source>
</evidence>
<feature type="compositionally biased region" description="Basic and acidic residues" evidence="3">
    <location>
        <begin position="56"/>
        <end position="69"/>
    </location>
</feature>
<feature type="region of interest" description="Disordered" evidence="3">
    <location>
        <begin position="1"/>
        <end position="294"/>
    </location>
</feature>
<dbReference type="Pfam" id="PF00069">
    <property type="entry name" value="Pkinase"/>
    <property type="match status" value="1"/>
</dbReference>
<keyword evidence="5" id="KW-0808">Transferase</keyword>
<feature type="compositionally biased region" description="Basic and acidic residues" evidence="3">
    <location>
        <begin position="8"/>
        <end position="26"/>
    </location>
</feature>
<feature type="compositionally biased region" description="Basic and acidic residues" evidence="3">
    <location>
        <begin position="96"/>
        <end position="113"/>
    </location>
</feature>